<evidence type="ECO:0000256" key="1">
    <source>
        <dbReference type="ARBA" id="ARBA00002980"/>
    </source>
</evidence>
<dbReference type="PRINTS" id="PR00947">
    <property type="entry name" value="CUTICLE"/>
</dbReference>
<accession>A0A8X6FNL3</accession>
<evidence type="ECO:0000313" key="7">
    <source>
        <dbReference type="Proteomes" id="UP000887116"/>
    </source>
</evidence>
<feature type="region of interest" description="Disordered" evidence="4">
    <location>
        <begin position="70"/>
        <end position="91"/>
    </location>
</feature>
<dbReference type="GO" id="GO:0008010">
    <property type="term" value="F:structural constituent of chitin-based larval cuticle"/>
    <property type="evidence" value="ECO:0007669"/>
    <property type="project" value="TreeGrafter"/>
</dbReference>
<dbReference type="AlphaFoldDB" id="A0A8X6FNL3"/>
<keyword evidence="5" id="KW-0472">Membrane</keyword>
<comment type="caution">
    <text evidence="6">The sequence shown here is derived from an EMBL/GenBank/DDBJ whole genome shotgun (WGS) entry which is preliminary data.</text>
</comment>
<protein>
    <submittedName>
        <fullName evidence="6">Cuticle protein 10.9</fullName>
    </submittedName>
</protein>
<comment type="function">
    <text evidence="1">Component of the rigid cuticle of the spider.</text>
</comment>
<organism evidence="6 7">
    <name type="scientific">Trichonephila clavata</name>
    <name type="common">Joro spider</name>
    <name type="synonym">Nephila clavata</name>
    <dbReference type="NCBI Taxonomy" id="2740835"/>
    <lineage>
        <taxon>Eukaryota</taxon>
        <taxon>Metazoa</taxon>
        <taxon>Ecdysozoa</taxon>
        <taxon>Arthropoda</taxon>
        <taxon>Chelicerata</taxon>
        <taxon>Arachnida</taxon>
        <taxon>Araneae</taxon>
        <taxon>Araneomorphae</taxon>
        <taxon>Entelegynae</taxon>
        <taxon>Araneoidea</taxon>
        <taxon>Nephilidae</taxon>
        <taxon>Trichonephila</taxon>
    </lineage>
</organism>
<reference evidence="6" key="1">
    <citation type="submission" date="2020-07" db="EMBL/GenBank/DDBJ databases">
        <title>Multicomponent nature underlies the extraordinary mechanical properties of spider dragline silk.</title>
        <authorList>
            <person name="Kono N."/>
            <person name="Nakamura H."/>
            <person name="Mori M."/>
            <person name="Yoshida Y."/>
            <person name="Ohtoshi R."/>
            <person name="Malay A.D."/>
            <person name="Moran D.A.P."/>
            <person name="Tomita M."/>
            <person name="Numata K."/>
            <person name="Arakawa K."/>
        </authorList>
    </citation>
    <scope>NUCLEOTIDE SEQUENCE</scope>
</reference>
<evidence type="ECO:0000256" key="5">
    <source>
        <dbReference type="SAM" id="Phobius"/>
    </source>
</evidence>
<dbReference type="EMBL" id="BMAO01012750">
    <property type="protein sequence ID" value="GFQ83669.1"/>
    <property type="molecule type" value="Genomic_DNA"/>
</dbReference>
<gene>
    <name evidence="6" type="primary">NCL1_12491</name>
    <name evidence="6" type="ORF">TNCT_144931</name>
</gene>
<keyword evidence="5" id="KW-0812">Transmembrane</keyword>
<dbReference type="OrthoDB" id="6381807at2759"/>
<dbReference type="PANTHER" id="PTHR10380:SF235">
    <property type="entry name" value="CUTICULAR PROTEIN 73D, ISOFORM B"/>
    <property type="match status" value="1"/>
</dbReference>
<keyword evidence="5" id="KW-1133">Transmembrane helix</keyword>
<keyword evidence="7" id="KW-1185">Reference proteome</keyword>
<evidence type="ECO:0000256" key="2">
    <source>
        <dbReference type="ARBA" id="ARBA00022460"/>
    </source>
</evidence>
<evidence type="ECO:0000256" key="3">
    <source>
        <dbReference type="PROSITE-ProRule" id="PRU00497"/>
    </source>
</evidence>
<evidence type="ECO:0000313" key="6">
    <source>
        <dbReference type="EMBL" id="GFQ83669.1"/>
    </source>
</evidence>
<keyword evidence="2 3" id="KW-0193">Cuticle</keyword>
<dbReference type="GO" id="GO:0062129">
    <property type="term" value="C:chitin-based extracellular matrix"/>
    <property type="evidence" value="ECO:0007669"/>
    <property type="project" value="TreeGrafter"/>
</dbReference>
<name>A0A8X6FNL3_TRICU</name>
<dbReference type="Pfam" id="PF00379">
    <property type="entry name" value="Chitin_bind_4"/>
    <property type="match status" value="1"/>
</dbReference>
<feature type="compositionally biased region" description="Polar residues" evidence="4">
    <location>
        <begin position="70"/>
        <end position="79"/>
    </location>
</feature>
<dbReference type="InterPro" id="IPR000618">
    <property type="entry name" value="Insect_cuticle"/>
</dbReference>
<dbReference type="PROSITE" id="PS00233">
    <property type="entry name" value="CHIT_BIND_RR_1"/>
    <property type="match status" value="1"/>
</dbReference>
<sequence>MSTTYSTPKRFVLQKISLNLVNFVLLKKSSLYNFSLMVFIVFAALIAVAVAQVSEPIVPIPYSYNYNAETEDGGSSSRQESSDGAGRVSGSYTVNNIEGHSRVVEYVADENGFRAVVKSNEPGTTNQNPADVTVESSADATAPVLNRAVIPVPKPVVPETKPGVRYVLVPVTDPRAVGYY</sequence>
<dbReference type="PROSITE" id="PS51155">
    <property type="entry name" value="CHIT_BIND_RR_2"/>
    <property type="match status" value="1"/>
</dbReference>
<dbReference type="InterPro" id="IPR050468">
    <property type="entry name" value="Cuticle_Struct_Prot"/>
</dbReference>
<dbReference type="Proteomes" id="UP000887116">
    <property type="component" value="Unassembled WGS sequence"/>
</dbReference>
<dbReference type="InterPro" id="IPR031311">
    <property type="entry name" value="CHIT_BIND_RR_consensus"/>
</dbReference>
<dbReference type="PANTHER" id="PTHR10380">
    <property type="entry name" value="CUTICLE PROTEIN"/>
    <property type="match status" value="1"/>
</dbReference>
<evidence type="ECO:0000256" key="4">
    <source>
        <dbReference type="SAM" id="MobiDB-lite"/>
    </source>
</evidence>
<proteinExistence type="predicted"/>
<feature type="transmembrane region" description="Helical" evidence="5">
    <location>
        <begin position="31"/>
        <end position="51"/>
    </location>
</feature>